<dbReference type="Proteomes" id="UP001152885">
    <property type="component" value="Unassembled WGS sequence"/>
</dbReference>
<dbReference type="GO" id="GO:0022857">
    <property type="term" value="F:transmembrane transporter activity"/>
    <property type="evidence" value="ECO:0007669"/>
    <property type="project" value="InterPro"/>
</dbReference>
<evidence type="ECO:0000313" key="4">
    <source>
        <dbReference type="EMBL" id="CAI5756859.1"/>
    </source>
</evidence>
<dbReference type="OrthoDB" id="10027823at2759"/>
<dbReference type="Pfam" id="PF07690">
    <property type="entry name" value="MFS_1"/>
    <property type="match status" value="2"/>
</dbReference>
<feature type="transmembrane region" description="Helical" evidence="2">
    <location>
        <begin position="60"/>
        <end position="82"/>
    </location>
</feature>
<keyword evidence="5" id="KW-1185">Reference proteome</keyword>
<feature type="transmembrane region" description="Helical" evidence="2">
    <location>
        <begin position="152"/>
        <end position="178"/>
    </location>
</feature>
<feature type="transmembrane region" description="Helical" evidence="2">
    <location>
        <begin position="190"/>
        <end position="210"/>
    </location>
</feature>
<dbReference type="PANTHER" id="PTHR23520:SF5">
    <property type="entry name" value="TRANSPORTER, PUTATIVE (AFU_ORTHOLOGUE AFUA_3G04000)-RELATED"/>
    <property type="match status" value="1"/>
</dbReference>
<feature type="transmembrane region" description="Helical" evidence="2">
    <location>
        <begin position="23"/>
        <end position="48"/>
    </location>
</feature>
<proteinExistence type="predicted"/>
<sequence>MSWIKFLIDEIGLSSLYKSNKDVYFIILLRMIRLIGFGSTSLILVLYLKSLDIREELIGFFLTLTFIGDLVLSFVISLYTDLIGRKRILLSCSLLMGLTGLSFVIFDNFYILAAVAMLGILTPSGGEVGPFRTIEQSSIASLVTHEFRSDIYAWYLFLGSFCHALGSILAGCIIDSTLNAGFNKVESYKFVFLSYTILGGVSCILCMFLSNGIEIEQDKATVNETSQLLQEEGEIEPISSQKKKGFKFLPHLTPDIYSIVIKLSLLFGLDSFASSLTPISWQSYYINNKFNLSSSFLGSIFFTTGIIASFTALGSTSLNKRIGAVKTMVFTHLPASILLACVPLPKSLYVTLTILILRSSTSSMDTAPKHVFLATLIADNNRTAVFGFVNVVKTLSQAIGPTIVGILTKNNLQWVSFIIAGSLKSIYDIGILVTFITYNKHVVH</sequence>
<dbReference type="Gene3D" id="1.20.1250.20">
    <property type="entry name" value="MFS general substrate transporter like domains"/>
    <property type="match status" value="1"/>
</dbReference>
<keyword evidence="2" id="KW-1133">Transmembrane helix</keyword>
<dbReference type="EMBL" id="CANTUO010000001">
    <property type="protein sequence ID" value="CAI5756859.1"/>
    <property type="molecule type" value="Genomic_DNA"/>
</dbReference>
<comment type="subcellular location">
    <subcellularLocation>
        <location evidence="1">Membrane</location>
        <topology evidence="1">Multi-pass membrane protein</topology>
    </subcellularLocation>
</comment>
<dbReference type="InterPro" id="IPR011701">
    <property type="entry name" value="MFS"/>
</dbReference>
<feature type="transmembrane region" description="Helical" evidence="2">
    <location>
        <begin position="290"/>
        <end position="313"/>
    </location>
</feature>
<accession>A0A9W4XC59</accession>
<dbReference type="InterPro" id="IPR020846">
    <property type="entry name" value="MFS_dom"/>
</dbReference>
<dbReference type="AlphaFoldDB" id="A0A9W4XC59"/>
<reference evidence="4" key="1">
    <citation type="submission" date="2022-12" db="EMBL/GenBank/DDBJ databases">
        <authorList>
            <person name="Brejova B."/>
        </authorList>
    </citation>
    <scope>NUCLEOTIDE SEQUENCE</scope>
</reference>
<name>A0A9W4XC59_9ASCO</name>
<organism evidence="4 5">
    <name type="scientific">Candida verbasci</name>
    <dbReference type="NCBI Taxonomy" id="1227364"/>
    <lineage>
        <taxon>Eukaryota</taxon>
        <taxon>Fungi</taxon>
        <taxon>Dikarya</taxon>
        <taxon>Ascomycota</taxon>
        <taxon>Saccharomycotina</taxon>
        <taxon>Pichiomycetes</taxon>
        <taxon>Debaryomycetaceae</taxon>
        <taxon>Candida/Lodderomyces clade</taxon>
        <taxon>Candida</taxon>
    </lineage>
</organism>
<comment type="caution">
    <text evidence="4">The sequence shown here is derived from an EMBL/GenBank/DDBJ whole genome shotgun (WGS) entry which is preliminary data.</text>
</comment>
<feature type="transmembrane region" description="Helical" evidence="2">
    <location>
        <begin position="94"/>
        <end position="121"/>
    </location>
</feature>
<gene>
    <name evidence="4" type="ORF">CANVERA_P1377</name>
</gene>
<dbReference type="PROSITE" id="PS50850">
    <property type="entry name" value="MFS"/>
    <property type="match status" value="1"/>
</dbReference>
<keyword evidence="2" id="KW-0812">Transmembrane</keyword>
<dbReference type="SUPFAM" id="SSF103473">
    <property type="entry name" value="MFS general substrate transporter"/>
    <property type="match status" value="1"/>
</dbReference>
<feature type="transmembrane region" description="Helical" evidence="2">
    <location>
        <begin position="333"/>
        <end position="357"/>
    </location>
</feature>
<keyword evidence="2" id="KW-0472">Membrane</keyword>
<dbReference type="GO" id="GO:0000329">
    <property type="term" value="C:fungal-type vacuole membrane"/>
    <property type="evidence" value="ECO:0007669"/>
    <property type="project" value="TreeGrafter"/>
</dbReference>
<evidence type="ECO:0000256" key="1">
    <source>
        <dbReference type="ARBA" id="ARBA00004141"/>
    </source>
</evidence>
<protein>
    <recommendedName>
        <fullName evidence="3">Major facilitator superfamily (MFS) profile domain-containing protein</fullName>
    </recommendedName>
</protein>
<evidence type="ECO:0000313" key="5">
    <source>
        <dbReference type="Proteomes" id="UP001152885"/>
    </source>
</evidence>
<evidence type="ECO:0000256" key="2">
    <source>
        <dbReference type="SAM" id="Phobius"/>
    </source>
</evidence>
<dbReference type="PANTHER" id="PTHR23520">
    <property type="entry name" value="TRANSPORTER, PUTATIVE (AFU_ORTHOLOGUE AFUA_3G04000)-RELATED"/>
    <property type="match status" value="1"/>
</dbReference>
<dbReference type="InterPro" id="IPR036259">
    <property type="entry name" value="MFS_trans_sf"/>
</dbReference>
<feature type="domain" description="Major facilitator superfamily (MFS) profile" evidence="3">
    <location>
        <begin position="22"/>
        <end position="439"/>
    </location>
</feature>
<evidence type="ECO:0000259" key="3">
    <source>
        <dbReference type="PROSITE" id="PS50850"/>
    </source>
</evidence>